<sequence>MRQCVLYPEVEHGDVVIAECLAFADTEVNTEVIRYGFEVMEAYALFMVFLASHLSAWSYVGPRDAKAEDGNLEIAKCLTFVDIEVNKEVMRCRFEVMAAYAFSMVLLAFTFVGMVICYFVAKS</sequence>
<evidence type="ECO:0000256" key="1">
    <source>
        <dbReference type="SAM" id="Phobius"/>
    </source>
</evidence>
<reference evidence="2 3" key="1">
    <citation type="submission" date="2024-11" db="EMBL/GenBank/DDBJ databases">
        <title>A near-complete genome assembly of Cinchona calisaya.</title>
        <authorList>
            <person name="Lian D.C."/>
            <person name="Zhao X.W."/>
            <person name="Wei L."/>
        </authorList>
    </citation>
    <scope>NUCLEOTIDE SEQUENCE [LARGE SCALE GENOMIC DNA]</scope>
    <source>
        <tissue evidence="2">Nenye</tissue>
    </source>
</reference>
<feature type="transmembrane region" description="Helical" evidence="1">
    <location>
        <begin position="97"/>
        <end position="121"/>
    </location>
</feature>
<keyword evidence="1" id="KW-1133">Transmembrane helix</keyword>
<accession>A0ABD2Y8N7</accession>
<evidence type="ECO:0000313" key="3">
    <source>
        <dbReference type="Proteomes" id="UP001630127"/>
    </source>
</evidence>
<keyword evidence="1" id="KW-0812">Transmembrane</keyword>
<organism evidence="2 3">
    <name type="scientific">Cinchona calisaya</name>
    <dbReference type="NCBI Taxonomy" id="153742"/>
    <lineage>
        <taxon>Eukaryota</taxon>
        <taxon>Viridiplantae</taxon>
        <taxon>Streptophyta</taxon>
        <taxon>Embryophyta</taxon>
        <taxon>Tracheophyta</taxon>
        <taxon>Spermatophyta</taxon>
        <taxon>Magnoliopsida</taxon>
        <taxon>eudicotyledons</taxon>
        <taxon>Gunneridae</taxon>
        <taxon>Pentapetalae</taxon>
        <taxon>asterids</taxon>
        <taxon>lamiids</taxon>
        <taxon>Gentianales</taxon>
        <taxon>Rubiaceae</taxon>
        <taxon>Cinchonoideae</taxon>
        <taxon>Cinchoneae</taxon>
        <taxon>Cinchona</taxon>
    </lineage>
</organism>
<proteinExistence type="predicted"/>
<evidence type="ECO:0000313" key="2">
    <source>
        <dbReference type="EMBL" id="KAL3501993.1"/>
    </source>
</evidence>
<keyword evidence="1" id="KW-0472">Membrane</keyword>
<protein>
    <submittedName>
        <fullName evidence="2">Uncharacterized protein</fullName>
    </submittedName>
</protein>
<gene>
    <name evidence="2" type="ORF">ACH5RR_036442</name>
</gene>
<keyword evidence="3" id="KW-1185">Reference proteome</keyword>
<dbReference type="AlphaFoldDB" id="A0ABD2Y8N7"/>
<dbReference type="EMBL" id="JBJUIK010000015">
    <property type="protein sequence ID" value="KAL3501993.1"/>
    <property type="molecule type" value="Genomic_DNA"/>
</dbReference>
<comment type="caution">
    <text evidence="2">The sequence shown here is derived from an EMBL/GenBank/DDBJ whole genome shotgun (WGS) entry which is preliminary data.</text>
</comment>
<feature type="transmembrane region" description="Helical" evidence="1">
    <location>
        <begin position="42"/>
        <end position="60"/>
    </location>
</feature>
<name>A0ABD2Y8N7_9GENT</name>
<dbReference type="Proteomes" id="UP001630127">
    <property type="component" value="Unassembled WGS sequence"/>
</dbReference>